<protein>
    <submittedName>
        <fullName evidence="2">YbjN domain-containing protein</fullName>
    </submittedName>
</protein>
<dbReference type="AlphaFoldDB" id="A0A7H0JWD1"/>
<name>A0A7H0JWD1_9CORY</name>
<dbReference type="Proteomes" id="UP000516235">
    <property type="component" value="Chromosome"/>
</dbReference>
<sequence>MSNATLVTIDRVIATLAGQGIGAADDPSGRAAHANHNGYNLLFVLLDSVLIARADSVTDTPADTPDATLYLAANQVNSSYLDARALVVNRTENIVVRTEAEIPVGAGLADDQLATALNASVAGVMETQDAMRVLVGEIKRTAEEAGAEED</sequence>
<dbReference type="EMBL" id="CP061032">
    <property type="protein sequence ID" value="QNP89347.1"/>
    <property type="molecule type" value="Genomic_DNA"/>
</dbReference>
<proteinExistence type="predicted"/>
<dbReference type="RefSeq" id="WP_171194054.1">
    <property type="nucleotide sequence ID" value="NZ_CP061032.1"/>
</dbReference>
<evidence type="ECO:0000313" key="3">
    <source>
        <dbReference type="Proteomes" id="UP000516235"/>
    </source>
</evidence>
<evidence type="ECO:0000313" key="1">
    <source>
        <dbReference type="EMBL" id="MBC3178841.1"/>
    </source>
</evidence>
<evidence type="ECO:0000313" key="2">
    <source>
        <dbReference type="EMBL" id="QNP89347.1"/>
    </source>
</evidence>
<dbReference type="Proteomes" id="UP000642876">
    <property type="component" value="Unassembled WGS sequence"/>
</dbReference>
<keyword evidence="4" id="KW-1185">Reference proteome</keyword>
<evidence type="ECO:0000313" key="4">
    <source>
        <dbReference type="Proteomes" id="UP000642876"/>
    </source>
</evidence>
<dbReference type="InterPro" id="IPR019660">
    <property type="entry name" value="Put_sensory_transdc_reg_YbjN"/>
</dbReference>
<dbReference type="Pfam" id="PF10722">
    <property type="entry name" value="YbjN"/>
    <property type="match status" value="1"/>
</dbReference>
<reference evidence="3 4" key="1">
    <citation type="submission" date="2020-08" db="EMBL/GenBank/DDBJ databases">
        <title>novel species in genus Corynebacterium.</title>
        <authorList>
            <person name="Zhang G."/>
        </authorList>
    </citation>
    <scope>NUCLEOTIDE SEQUENCE [LARGE SCALE GENOMIC DNA]</scope>
    <source>
        <strain evidence="2">Zg-917</strain>
        <strain evidence="3 4">zg-917</strain>
    </source>
</reference>
<gene>
    <name evidence="1" type="ORF">H7348_05875</name>
    <name evidence="2" type="ORF">IAU68_06380</name>
</gene>
<organism evidence="2 3">
    <name type="scientific">Corynebacterium lujinxingii</name>
    <dbReference type="NCBI Taxonomy" id="2763010"/>
    <lineage>
        <taxon>Bacteria</taxon>
        <taxon>Bacillati</taxon>
        <taxon>Actinomycetota</taxon>
        <taxon>Actinomycetes</taxon>
        <taxon>Mycobacteriales</taxon>
        <taxon>Corynebacteriaceae</taxon>
        <taxon>Corynebacterium</taxon>
    </lineage>
</organism>
<accession>A0A7H0JWD1</accession>
<dbReference type="EMBL" id="JACMYE010000004">
    <property type="protein sequence ID" value="MBC3178841.1"/>
    <property type="molecule type" value="Genomic_DNA"/>
</dbReference>
<dbReference type="KEGG" id="cluj:IAU68_06380"/>